<dbReference type="EMBL" id="CAJNDS010000072">
    <property type="protein sequence ID" value="CAE6944080.1"/>
    <property type="molecule type" value="Genomic_DNA"/>
</dbReference>
<dbReference type="PANTHER" id="PTHR46961">
    <property type="entry name" value="DYNEIN HEAVY CHAIN 1, AXONEMAL-LIKE PROTEIN"/>
    <property type="match status" value="1"/>
</dbReference>
<dbReference type="InterPro" id="IPR042222">
    <property type="entry name" value="Dynein_2_N"/>
</dbReference>
<dbReference type="GO" id="GO:0051959">
    <property type="term" value="F:dynein light intermediate chain binding"/>
    <property type="evidence" value="ECO:0007669"/>
    <property type="project" value="InterPro"/>
</dbReference>
<dbReference type="PANTHER" id="PTHR46961:SF19">
    <property type="entry name" value="DYNEIN HEAVY CHAIN 5, AXONEMAL"/>
    <property type="match status" value="1"/>
</dbReference>
<protein>
    <submittedName>
        <fullName evidence="2">DNAH8 protein</fullName>
    </submittedName>
</protein>
<sequence length="172" mass="19011">MTAADIERRCNDLIAAWKDQKLTFAEYKYRGEITLDVEHAEASRKGFQEAAGAVSSMLSSPDSSPMRETLAGFLKQLKGVSETLGLWIEVQTAWVPLEEAFSKGDIARQLPEEAKCFVGVDKAWTNIMTEAKAQPNILEFCGSELLQTLPALKEQLAECQRKLSAHLAATPH</sequence>
<evidence type="ECO:0000313" key="2">
    <source>
        <dbReference type="EMBL" id="CAE6944080.1"/>
    </source>
</evidence>
<proteinExistence type="predicted"/>
<accession>A0A812H7Q5</accession>
<dbReference type="GO" id="GO:0007018">
    <property type="term" value="P:microtubule-based movement"/>
    <property type="evidence" value="ECO:0007669"/>
    <property type="project" value="InterPro"/>
</dbReference>
<name>A0A812H7Q5_9DINO</name>
<dbReference type="OrthoDB" id="345349at2759"/>
<evidence type="ECO:0000313" key="3">
    <source>
        <dbReference type="Proteomes" id="UP000604046"/>
    </source>
</evidence>
<comment type="caution">
    <text evidence="2">The sequence shown here is derived from an EMBL/GenBank/DDBJ whole genome shotgun (WGS) entry which is preliminary data.</text>
</comment>
<dbReference type="GO" id="GO:0030286">
    <property type="term" value="C:dynein complex"/>
    <property type="evidence" value="ECO:0007669"/>
    <property type="project" value="InterPro"/>
</dbReference>
<dbReference type="InterPro" id="IPR013602">
    <property type="entry name" value="Dynein_heavy_linker"/>
</dbReference>
<reference evidence="2" key="1">
    <citation type="submission" date="2021-02" db="EMBL/GenBank/DDBJ databases">
        <authorList>
            <person name="Dougan E. K."/>
            <person name="Rhodes N."/>
            <person name="Thang M."/>
            <person name="Chan C."/>
        </authorList>
    </citation>
    <scope>NUCLEOTIDE SEQUENCE</scope>
</reference>
<feature type="domain" description="Dynein heavy chain linker" evidence="1">
    <location>
        <begin position="5"/>
        <end position="167"/>
    </location>
</feature>
<dbReference type="Proteomes" id="UP000604046">
    <property type="component" value="Unassembled WGS sequence"/>
</dbReference>
<dbReference type="AlphaFoldDB" id="A0A812H7Q5"/>
<keyword evidence="3" id="KW-1185">Reference proteome</keyword>
<dbReference type="InterPro" id="IPR026983">
    <property type="entry name" value="DHC"/>
</dbReference>
<dbReference type="GO" id="GO:0045505">
    <property type="term" value="F:dynein intermediate chain binding"/>
    <property type="evidence" value="ECO:0007669"/>
    <property type="project" value="InterPro"/>
</dbReference>
<evidence type="ECO:0000259" key="1">
    <source>
        <dbReference type="Pfam" id="PF08393"/>
    </source>
</evidence>
<dbReference type="Pfam" id="PF08393">
    <property type="entry name" value="DHC_N2"/>
    <property type="match status" value="1"/>
</dbReference>
<dbReference type="Gene3D" id="1.20.140.100">
    <property type="entry name" value="Dynein heavy chain, N-terminal domain 2"/>
    <property type="match status" value="1"/>
</dbReference>
<organism evidence="2 3">
    <name type="scientific">Symbiodinium natans</name>
    <dbReference type="NCBI Taxonomy" id="878477"/>
    <lineage>
        <taxon>Eukaryota</taxon>
        <taxon>Sar</taxon>
        <taxon>Alveolata</taxon>
        <taxon>Dinophyceae</taxon>
        <taxon>Suessiales</taxon>
        <taxon>Symbiodiniaceae</taxon>
        <taxon>Symbiodinium</taxon>
    </lineage>
</organism>
<gene>
    <name evidence="2" type="primary">DNAH8</name>
    <name evidence="2" type="ORF">SNAT2548_LOCUS1322</name>
</gene>